<keyword evidence="3" id="KW-1185">Reference proteome</keyword>
<gene>
    <name evidence="2" type="ORF">DUPY_40010</name>
</gene>
<reference evidence="3" key="1">
    <citation type="journal article" date="2016" name="Front. Microbiol.">
        <title>Molecular Keys to the Janthinobacterium and Duganella spp. Interaction with the Plant Pathogen Fusarium graminearum.</title>
        <authorList>
            <person name="Haack F.S."/>
            <person name="Poehlein A."/>
            <person name="Kroger C."/>
            <person name="Voigt C.A."/>
            <person name="Piepenbring M."/>
            <person name="Bode H.B."/>
            <person name="Daniel R."/>
            <person name="Schafer W."/>
            <person name="Streit W.R."/>
        </authorList>
    </citation>
    <scope>NUCLEOTIDE SEQUENCE [LARGE SCALE GENOMIC DNA]</scope>
    <source>
        <strain evidence="3">T54</strain>
    </source>
</reference>
<feature type="compositionally biased region" description="Polar residues" evidence="1">
    <location>
        <begin position="47"/>
        <end position="63"/>
    </location>
</feature>
<dbReference type="AlphaFoldDB" id="A0A1E7WDS4"/>
<name>A0A1E7WDS4_9BURK</name>
<evidence type="ECO:0000313" key="2">
    <source>
        <dbReference type="EMBL" id="OEZ96222.1"/>
    </source>
</evidence>
<evidence type="ECO:0000313" key="3">
    <source>
        <dbReference type="Proteomes" id="UP000175989"/>
    </source>
</evidence>
<dbReference type="Proteomes" id="UP000175989">
    <property type="component" value="Unassembled WGS sequence"/>
</dbReference>
<evidence type="ECO:0000256" key="1">
    <source>
        <dbReference type="SAM" id="MobiDB-lite"/>
    </source>
</evidence>
<feature type="compositionally biased region" description="Polar residues" evidence="1">
    <location>
        <begin position="1"/>
        <end position="15"/>
    </location>
</feature>
<comment type="caution">
    <text evidence="2">The sequence shown here is derived from an EMBL/GenBank/DDBJ whole genome shotgun (WGS) entry which is preliminary data.</text>
</comment>
<proteinExistence type="predicted"/>
<feature type="compositionally biased region" description="Low complexity" evidence="1">
    <location>
        <begin position="22"/>
        <end position="40"/>
    </location>
</feature>
<protein>
    <submittedName>
        <fullName evidence="2">Uncharacterized protein</fullName>
    </submittedName>
</protein>
<sequence length="63" mass="6671">MAVNSVASSNVNIQTTPPPRQAEPVARQPEPAAQPPQQQQQPPPQPMVNTSGQRLGSMINTTA</sequence>
<accession>A0A1E7WDS4</accession>
<organism evidence="2 3">
    <name type="scientific">Duganella phyllosphaerae</name>
    <dbReference type="NCBI Taxonomy" id="762836"/>
    <lineage>
        <taxon>Bacteria</taxon>
        <taxon>Pseudomonadati</taxon>
        <taxon>Pseudomonadota</taxon>
        <taxon>Betaproteobacteria</taxon>
        <taxon>Burkholderiales</taxon>
        <taxon>Oxalobacteraceae</taxon>
        <taxon>Telluria group</taxon>
        <taxon>Duganella</taxon>
    </lineage>
</organism>
<dbReference type="EMBL" id="LROM01000112">
    <property type="protein sequence ID" value="OEZ96222.1"/>
    <property type="molecule type" value="Genomic_DNA"/>
</dbReference>
<dbReference type="PATRIC" id="fig|762836.4.peg.4124"/>
<dbReference type="RefSeq" id="WP_070250448.1">
    <property type="nucleotide sequence ID" value="NZ_LROM01000112.1"/>
</dbReference>
<feature type="region of interest" description="Disordered" evidence="1">
    <location>
        <begin position="1"/>
        <end position="63"/>
    </location>
</feature>